<dbReference type="Pfam" id="PF14310">
    <property type="entry name" value="Fn3-like"/>
    <property type="match status" value="1"/>
</dbReference>
<dbReference type="Gene3D" id="3.40.50.1700">
    <property type="entry name" value="Glycoside hydrolase family 3 C-terminal domain"/>
    <property type="match status" value="1"/>
</dbReference>
<evidence type="ECO:0000313" key="8">
    <source>
        <dbReference type="Proteomes" id="UP000016930"/>
    </source>
</evidence>
<organism evidence="7 8">
    <name type="scientific">Ceriporiopsis subvermispora (strain B)</name>
    <name type="common">White-rot fungus</name>
    <name type="synonym">Gelatoporia subvermispora</name>
    <dbReference type="NCBI Taxonomy" id="914234"/>
    <lineage>
        <taxon>Eukaryota</taxon>
        <taxon>Fungi</taxon>
        <taxon>Dikarya</taxon>
        <taxon>Basidiomycota</taxon>
        <taxon>Agaricomycotina</taxon>
        <taxon>Agaricomycetes</taxon>
        <taxon>Polyporales</taxon>
        <taxon>Gelatoporiaceae</taxon>
        <taxon>Gelatoporia</taxon>
    </lineage>
</organism>
<dbReference type="SUPFAM" id="SSF52279">
    <property type="entry name" value="Beta-D-glucan exohydrolase, C-terminal domain"/>
    <property type="match status" value="1"/>
</dbReference>
<dbReference type="Proteomes" id="UP000016930">
    <property type="component" value="Unassembled WGS sequence"/>
</dbReference>
<gene>
    <name evidence="7" type="ORF">CERSUDRAFT_117120</name>
</gene>
<dbReference type="PROSITE" id="PS51820">
    <property type="entry name" value="PA14"/>
    <property type="match status" value="1"/>
</dbReference>
<dbReference type="Pfam" id="PF01915">
    <property type="entry name" value="Glyco_hydro_3_C"/>
    <property type="match status" value="1"/>
</dbReference>
<dbReference type="GO" id="GO:0008422">
    <property type="term" value="F:beta-glucosidase activity"/>
    <property type="evidence" value="ECO:0007669"/>
    <property type="project" value="UniProtKB-EC"/>
</dbReference>
<dbReference type="GO" id="GO:0009251">
    <property type="term" value="P:glucan catabolic process"/>
    <property type="evidence" value="ECO:0007669"/>
    <property type="project" value="TreeGrafter"/>
</dbReference>
<dbReference type="Pfam" id="PF07691">
    <property type="entry name" value="PA14"/>
    <property type="match status" value="1"/>
</dbReference>
<name>M2QB49_CERS8</name>
<sequence>MAPSDFAKANIADVVEQLTTDEAILLTAGVGFWHTHAVPRLGIPALKVSDGPNGVRGNHFFMGTPAKCLPSATAFAATFDPALVHDVGLHLIAQEAKLKAASVLLGPTCNTQRSPLGGRSFESFSEDPHLSGMVTAAYVKGVQAGGIGACVKHFATNDKENDRMAYDSILSERALREIYLMPFMLAEKYSKPWSYMTAYNRVNGTHASENPHIIREILRNEWGSNAMVMSDWFGVYSIDHAINAGLDLEMPGTNKWRTLDLMNRSIQSRKIMKRTVKERAAKVLELVQRCAKAAPEILDGDGEERTVDTDAEKALMRSFAAQSIVLLKNDGGILPIHPKAQGLRKIAIVGGNAKARVLSGGGSAALKPSYFTTPYDGLVAALKAADPDVEITYSEGAPAYMQMPLLDHELTTEDGRRGWIGTWYSHENDESMTPLSQPVATTHVDETRMFFSTSYPTELTKRWTLRLKGILTPRPEDCDFEFGLLSAGRARLYVDGELVVDNWTHQRRGEAFFGSGSEEERGVFRLKANTAHSIFVEYCNVRAPAPGDPDEAVMDSNPGVRLGGAPVQDADDLMAEAVQLAREADAVVAVVGLNADWETEGYDRTTLALPQRTDELVSRVAKENKRTVVVTQAGSAITMPWVDEVHAVVHAWYLGNATGEAIADVLTGNVNPSGRLSLTFARRLEDYPSHGHFHSENGKVRYGEDLFVGYKHFHHRKFDPLFYFGYGLSYTTFSYSDLQLSDPVISGGDFNLKASLTLTNTGSVTGTEIVQLYISMPSTSELTHPPLTLKAFAKVTDLGAGQSTRVELELDKYAVSYWEERISRWVVEPGVYGVRVGRSSAPSDLTLGGEFTIEKGFEWNGL</sequence>
<dbReference type="SMART" id="SM00758">
    <property type="entry name" value="PA14"/>
    <property type="match status" value="1"/>
</dbReference>
<dbReference type="STRING" id="914234.M2QB49"/>
<accession>M2QB49</accession>
<dbReference type="InterPro" id="IPR037524">
    <property type="entry name" value="PA14/GLEYA"/>
</dbReference>
<proteinExistence type="inferred from homology"/>
<dbReference type="InterPro" id="IPR013783">
    <property type="entry name" value="Ig-like_fold"/>
</dbReference>
<keyword evidence="4 7" id="KW-0378">Hydrolase</keyword>
<dbReference type="EC" id="3.2.1.21" evidence="3"/>
<keyword evidence="5" id="KW-0326">Glycosidase</keyword>
<evidence type="ECO:0000313" key="7">
    <source>
        <dbReference type="EMBL" id="EMD34223.1"/>
    </source>
</evidence>
<dbReference type="InterPro" id="IPR002772">
    <property type="entry name" value="Glyco_hydro_3_C"/>
</dbReference>
<feature type="domain" description="PA14" evidence="6">
    <location>
        <begin position="414"/>
        <end position="578"/>
    </location>
</feature>
<dbReference type="PANTHER" id="PTHR42715:SF27">
    <property type="entry name" value="BETA-GLUCOSIDASE-RELATED"/>
    <property type="match status" value="1"/>
</dbReference>
<keyword evidence="8" id="KW-1185">Reference proteome</keyword>
<evidence type="ECO:0000256" key="1">
    <source>
        <dbReference type="ARBA" id="ARBA00000448"/>
    </source>
</evidence>
<reference evidence="7 8" key="1">
    <citation type="journal article" date="2012" name="Proc. Natl. Acad. Sci. U.S.A.">
        <title>Comparative genomics of Ceriporiopsis subvermispora and Phanerochaete chrysosporium provide insight into selective ligninolysis.</title>
        <authorList>
            <person name="Fernandez-Fueyo E."/>
            <person name="Ruiz-Duenas F.J."/>
            <person name="Ferreira P."/>
            <person name="Floudas D."/>
            <person name="Hibbett D.S."/>
            <person name="Canessa P."/>
            <person name="Larrondo L.F."/>
            <person name="James T.Y."/>
            <person name="Seelenfreund D."/>
            <person name="Lobos S."/>
            <person name="Polanco R."/>
            <person name="Tello M."/>
            <person name="Honda Y."/>
            <person name="Watanabe T."/>
            <person name="Watanabe T."/>
            <person name="Ryu J.S."/>
            <person name="Kubicek C.P."/>
            <person name="Schmoll M."/>
            <person name="Gaskell J."/>
            <person name="Hammel K.E."/>
            <person name="St John F.J."/>
            <person name="Vanden Wymelenberg A."/>
            <person name="Sabat G."/>
            <person name="Splinter BonDurant S."/>
            <person name="Syed K."/>
            <person name="Yadav J.S."/>
            <person name="Doddapaneni H."/>
            <person name="Subramanian V."/>
            <person name="Lavin J.L."/>
            <person name="Oguiza J.A."/>
            <person name="Perez G."/>
            <person name="Pisabarro A.G."/>
            <person name="Ramirez L."/>
            <person name="Santoyo F."/>
            <person name="Master E."/>
            <person name="Coutinho P.M."/>
            <person name="Henrissat B."/>
            <person name="Lombard V."/>
            <person name="Magnuson J.K."/>
            <person name="Kuees U."/>
            <person name="Hori C."/>
            <person name="Igarashi K."/>
            <person name="Samejima M."/>
            <person name="Held B.W."/>
            <person name="Barry K.W."/>
            <person name="LaButti K.M."/>
            <person name="Lapidus A."/>
            <person name="Lindquist E.A."/>
            <person name="Lucas S.M."/>
            <person name="Riley R."/>
            <person name="Salamov A.A."/>
            <person name="Hoffmeister D."/>
            <person name="Schwenk D."/>
            <person name="Hadar Y."/>
            <person name="Yarden O."/>
            <person name="de Vries R.P."/>
            <person name="Wiebenga A."/>
            <person name="Stenlid J."/>
            <person name="Eastwood D."/>
            <person name="Grigoriev I.V."/>
            <person name="Berka R.M."/>
            <person name="Blanchette R.A."/>
            <person name="Kersten P."/>
            <person name="Martinez A.T."/>
            <person name="Vicuna R."/>
            <person name="Cullen D."/>
        </authorList>
    </citation>
    <scope>NUCLEOTIDE SEQUENCE [LARGE SCALE GENOMIC DNA]</scope>
    <source>
        <strain evidence="7 8">B</strain>
    </source>
</reference>
<comment type="catalytic activity">
    <reaction evidence="1">
        <text>Hydrolysis of terminal, non-reducing beta-D-glucosyl residues with release of beta-D-glucose.</text>
        <dbReference type="EC" id="3.2.1.21"/>
    </reaction>
</comment>
<dbReference type="SMART" id="SM01217">
    <property type="entry name" value="Fn3_like"/>
    <property type="match status" value="1"/>
</dbReference>
<dbReference type="Gene3D" id="3.20.20.300">
    <property type="entry name" value="Glycoside hydrolase, family 3, N-terminal domain"/>
    <property type="match status" value="1"/>
</dbReference>
<dbReference type="Gene3D" id="2.60.120.260">
    <property type="entry name" value="Galactose-binding domain-like"/>
    <property type="match status" value="1"/>
</dbReference>
<evidence type="ECO:0000256" key="5">
    <source>
        <dbReference type="ARBA" id="ARBA00023295"/>
    </source>
</evidence>
<dbReference type="SUPFAM" id="SSF51445">
    <property type="entry name" value="(Trans)glycosidases"/>
    <property type="match status" value="1"/>
</dbReference>
<dbReference type="InterPro" id="IPR036962">
    <property type="entry name" value="Glyco_hydro_3_N_sf"/>
</dbReference>
<dbReference type="EMBL" id="KB445803">
    <property type="protein sequence ID" value="EMD34223.1"/>
    <property type="molecule type" value="Genomic_DNA"/>
</dbReference>
<protein>
    <recommendedName>
        <fullName evidence="3">beta-glucosidase</fullName>
        <ecNumber evidence="3">3.2.1.21</ecNumber>
    </recommendedName>
</protein>
<dbReference type="InterPro" id="IPR050288">
    <property type="entry name" value="Cellulose_deg_GH3"/>
</dbReference>
<dbReference type="InterPro" id="IPR036881">
    <property type="entry name" value="Glyco_hydro_3_C_sf"/>
</dbReference>
<evidence type="ECO:0000256" key="4">
    <source>
        <dbReference type="ARBA" id="ARBA00022801"/>
    </source>
</evidence>
<dbReference type="FunFam" id="2.60.40.10:FF:000495">
    <property type="entry name" value="Periplasmic beta-glucosidase"/>
    <property type="match status" value="1"/>
</dbReference>
<dbReference type="AlphaFoldDB" id="M2QB49"/>
<dbReference type="InterPro" id="IPR017853">
    <property type="entry name" value="GH"/>
</dbReference>
<evidence type="ECO:0000256" key="3">
    <source>
        <dbReference type="ARBA" id="ARBA00012744"/>
    </source>
</evidence>
<dbReference type="PRINTS" id="PR00133">
    <property type="entry name" value="GLHYDRLASE3"/>
</dbReference>
<dbReference type="Gene3D" id="2.60.40.10">
    <property type="entry name" value="Immunoglobulins"/>
    <property type="match status" value="1"/>
</dbReference>
<dbReference type="InterPro" id="IPR001764">
    <property type="entry name" value="Glyco_hydro_3_N"/>
</dbReference>
<evidence type="ECO:0000259" key="6">
    <source>
        <dbReference type="PROSITE" id="PS51820"/>
    </source>
</evidence>
<dbReference type="OrthoDB" id="47059at2759"/>
<dbReference type="Pfam" id="PF00933">
    <property type="entry name" value="Glyco_hydro_3"/>
    <property type="match status" value="1"/>
</dbReference>
<dbReference type="PANTHER" id="PTHR42715">
    <property type="entry name" value="BETA-GLUCOSIDASE"/>
    <property type="match status" value="1"/>
</dbReference>
<comment type="similarity">
    <text evidence="2">Belongs to the glycosyl hydrolase 3 family.</text>
</comment>
<dbReference type="HOGENOM" id="CLU_004542_4_0_1"/>
<evidence type="ECO:0000256" key="2">
    <source>
        <dbReference type="ARBA" id="ARBA00005336"/>
    </source>
</evidence>
<dbReference type="InterPro" id="IPR011658">
    <property type="entry name" value="PA14_dom"/>
</dbReference>
<dbReference type="InterPro" id="IPR026891">
    <property type="entry name" value="Fn3-like"/>
</dbReference>